<accession>A0A8S1X0K0</accession>
<feature type="region of interest" description="Disordered" evidence="1">
    <location>
        <begin position="1"/>
        <end position="20"/>
    </location>
</feature>
<proteinExistence type="predicted"/>
<reference evidence="2" key="1">
    <citation type="submission" date="2021-01" db="EMBL/GenBank/DDBJ databases">
        <authorList>
            <consortium name="Genoscope - CEA"/>
            <person name="William W."/>
        </authorList>
    </citation>
    <scope>NUCLEOTIDE SEQUENCE</scope>
</reference>
<keyword evidence="3" id="KW-1185">Reference proteome</keyword>
<dbReference type="OrthoDB" id="6738456at2759"/>
<dbReference type="Proteomes" id="UP000683925">
    <property type="component" value="Unassembled WGS sequence"/>
</dbReference>
<sequence>MGNNAKSRQNASQNDTPYNYFENRPLANRRELSEKYTAQSEVVVVCEPLKQKNQTSDVVGPKNQMFLFILNKKVQVISLFSYISQHLSLRYNRTVMLFCNSQFLSFEDTIGIIYEKNKNQEDGFLYVQYNSLEIC</sequence>
<dbReference type="InterPro" id="IPR004241">
    <property type="entry name" value="Atg8-like"/>
</dbReference>
<organism evidence="2 3">
    <name type="scientific">Paramecium octaurelia</name>
    <dbReference type="NCBI Taxonomy" id="43137"/>
    <lineage>
        <taxon>Eukaryota</taxon>
        <taxon>Sar</taxon>
        <taxon>Alveolata</taxon>
        <taxon>Ciliophora</taxon>
        <taxon>Intramacronucleata</taxon>
        <taxon>Oligohymenophorea</taxon>
        <taxon>Peniculida</taxon>
        <taxon>Parameciidae</taxon>
        <taxon>Paramecium</taxon>
    </lineage>
</organism>
<gene>
    <name evidence="2" type="ORF">POCTA_138.1.T1050186</name>
</gene>
<evidence type="ECO:0000313" key="2">
    <source>
        <dbReference type="EMBL" id="CAD8193929.1"/>
    </source>
</evidence>
<dbReference type="Pfam" id="PF02991">
    <property type="entry name" value="ATG8"/>
    <property type="match status" value="1"/>
</dbReference>
<evidence type="ECO:0008006" key="4">
    <source>
        <dbReference type="Google" id="ProtNLM"/>
    </source>
</evidence>
<protein>
    <recommendedName>
        <fullName evidence="4">Autophagy-related protein</fullName>
    </recommendedName>
</protein>
<dbReference type="EMBL" id="CAJJDP010000105">
    <property type="protein sequence ID" value="CAD8193929.1"/>
    <property type="molecule type" value="Genomic_DNA"/>
</dbReference>
<evidence type="ECO:0000256" key="1">
    <source>
        <dbReference type="SAM" id="MobiDB-lite"/>
    </source>
</evidence>
<evidence type="ECO:0000313" key="3">
    <source>
        <dbReference type="Proteomes" id="UP000683925"/>
    </source>
</evidence>
<dbReference type="AlphaFoldDB" id="A0A8S1X0K0"/>
<name>A0A8S1X0K0_PAROT</name>
<feature type="compositionally biased region" description="Polar residues" evidence="1">
    <location>
        <begin position="1"/>
        <end position="17"/>
    </location>
</feature>
<comment type="caution">
    <text evidence="2">The sequence shown here is derived from an EMBL/GenBank/DDBJ whole genome shotgun (WGS) entry which is preliminary data.</text>
</comment>